<dbReference type="AlphaFoldDB" id="A0A930GXB9"/>
<name>A0A930GXB9_9FIRM</name>
<dbReference type="Gene3D" id="1.20.1600.10">
    <property type="entry name" value="Outer membrane efflux proteins (OEP)"/>
    <property type="match status" value="1"/>
</dbReference>
<dbReference type="Proteomes" id="UP000709351">
    <property type="component" value="Unassembled WGS sequence"/>
</dbReference>
<evidence type="ECO:0000256" key="1">
    <source>
        <dbReference type="SAM" id="SignalP"/>
    </source>
</evidence>
<organism evidence="2 3">
    <name type="scientific">Oribacterium parvum</name>
    <dbReference type="NCBI Taxonomy" id="1501329"/>
    <lineage>
        <taxon>Bacteria</taxon>
        <taxon>Bacillati</taxon>
        <taxon>Bacillota</taxon>
        <taxon>Clostridia</taxon>
        <taxon>Lachnospirales</taxon>
        <taxon>Lachnospiraceae</taxon>
        <taxon>Oribacterium</taxon>
    </lineage>
</organism>
<evidence type="ECO:0000313" key="3">
    <source>
        <dbReference type="Proteomes" id="UP000709351"/>
    </source>
</evidence>
<evidence type="ECO:0000313" key="2">
    <source>
        <dbReference type="EMBL" id="MBF1283275.1"/>
    </source>
</evidence>
<gene>
    <name evidence="2" type="ORF">HXM93_01895</name>
</gene>
<feature type="signal peptide" evidence="1">
    <location>
        <begin position="1"/>
        <end position="24"/>
    </location>
</feature>
<sequence length="399" mass="44391">MKKKGLILPISCIVASMAFTPSFAAGRYGFSENVDTAPMQTSYERERTAEEWASLRDNTISWEEIDALVHEYNPTVSSLWINFRDSDRRGSYNIDVESARSAVEDAYEKALLAANGNAVQEALAELQYQSDSNTFSADAVAQNSDRELAKLSIEQTEKNTIETIKKSFISRENGILQRQIDALNLEDARSDKETAERKKAVGQATEIDVLTAKAAADQAEIQLMSDDSTVKKTSELLQVSLGWKVSAEPVFPTIPETARESIEQISLSEDTKKAVDNNLSLQINERKLNLSEGEANRESLSKRIENQKEKIQSDLLSRYQSLKQALDAQAQAVLQEENTRKSYEKAERSLQLGTISVKARNKAKNAYTIAGLQKKQADLKLTEEYLDYRAGVSGLATAE</sequence>
<dbReference type="SUPFAM" id="SSF56954">
    <property type="entry name" value="Outer membrane efflux proteins (OEP)"/>
    <property type="match status" value="1"/>
</dbReference>
<accession>A0A930GXB9</accession>
<reference evidence="2" key="1">
    <citation type="submission" date="2020-04" db="EMBL/GenBank/DDBJ databases">
        <title>Deep metagenomics examines the oral microbiome during advanced dental caries in children, revealing novel taxa and co-occurrences with host molecules.</title>
        <authorList>
            <person name="Baker J.L."/>
            <person name="Morton J.T."/>
            <person name="Dinis M."/>
            <person name="Alvarez R."/>
            <person name="Tran N.C."/>
            <person name="Knight R."/>
            <person name="Edlund A."/>
        </authorList>
    </citation>
    <scope>NUCLEOTIDE SEQUENCE</scope>
    <source>
        <strain evidence="2">JCVI_24_bin.2</strain>
    </source>
</reference>
<protein>
    <submittedName>
        <fullName evidence="2">TolC family protein</fullName>
    </submittedName>
</protein>
<keyword evidence="1" id="KW-0732">Signal</keyword>
<proteinExistence type="predicted"/>
<dbReference type="EMBL" id="JABZRD010000079">
    <property type="protein sequence ID" value="MBF1283275.1"/>
    <property type="molecule type" value="Genomic_DNA"/>
</dbReference>
<comment type="caution">
    <text evidence="2">The sequence shown here is derived from an EMBL/GenBank/DDBJ whole genome shotgun (WGS) entry which is preliminary data.</text>
</comment>
<feature type="chain" id="PRO_5037299601" evidence="1">
    <location>
        <begin position="25"/>
        <end position="399"/>
    </location>
</feature>